<sequence length="926" mass="101029">MSAMRAPGTEATGTAGQSFVKSQFESLGWGPVPNPEHDVGTDIWIAARDSRRFDVRALVGAQVKSGPSYFNDPETEDNTVTGWWYRDDKDHFEYWTEHKVPHLLILHDDVEKVSYWTHVTADKVVSTGKGAKILVPIDSIIGDDSADDLLAIATSSPNIKEWEGSAWKLGHSVPESSQIRYALITPRLIAPHGNSSVQELSAAQAIALLVQLRLREIQMHQKKGSLIDPVSAAESTDINWRLYAGLYQWIVSGKSESLLTLDSRHEPDYIRAAIAVCAASALFDNGEPREGLAIVESLLAEDVVNPVDDGWLRAHRMRCLMEIGRLREAHDESAYVHSLRSVAPDDPTARAFAGVGSLVVLNTGEFFDQSAIAEAVQNGDNLASWWRSQTFVAALEKQTNESFKSWGNDTSVTIGADDVVGNRLLSTMLIAGFMADNYAWKSSANLLYTHRLMLSGTDADIATDCLIRLTRIGADKEIKLAVRRLLAFGPVAAVSRASNDVNLSALSRSSLKSTLVLLRISADVLSESLCDTYIRWALDELTGRSAVSHSLEPRFLVSMQIIETLASVVRGCSEDARESVRRHILELSPVEDQTIAHEYASVIKSIDSDLWSTVEIAKLAEREGDNFELHEAIEQLVATRDPEFRKSLVSRITAGEFAALVGYGDLKDLPLEAASGMIDSLAERVTNQTAEARRGAYTIGTQDPINALVLLNALFPSQAQWEPFVEALREEQSSGDDLTEGLRTLAFHADSIPADVRSSICNSLKRLSSVTPEGGFGGWTGMRSDTRGAAALATSALFPGEFSDTDLAQLVQGSASQRAAAVQIIGTQEETNHLALLSMLANDDDVNVRRTAAHFLARWVLRGVGSNGSVEVLKHLIENSGVRIATAASDALTDLDDRHNIAALIDILRDSPSSYVRKRIIEAEQA</sequence>
<dbReference type="InterPro" id="IPR011989">
    <property type="entry name" value="ARM-like"/>
</dbReference>
<dbReference type="AlphaFoldDB" id="A0A2Z3YNC0"/>
<dbReference type="Gene3D" id="1.25.10.10">
    <property type="entry name" value="Leucine-rich Repeat Variant"/>
    <property type="match status" value="1"/>
</dbReference>
<dbReference type="KEGG" id="cpre:Csp1_19870"/>
<gene>
    <name evidence="2" type="ORF">Csp1_19870</name>
</gene>
<organism evidence="2 3">
    <name type="scientific">Corynebacterium provencense</name>
    <dbReference type="NCBI Taxonomy" id="1737425"/>
    <lineage>
        <taxon>Bacteria</taxon>
        <taxon>Bacillati</taxon>
        <taxon>Actinomycetota</taxon>
        <taxon>Actinomycetes</taxon>
        <taxon>Mycobacteriales</taxon>
        <taxon>Corynebacteriaceae</taxon>
        <taxon>Corynebacterium</taxon>
    </lineage>
</organism>
<dbReference type="EMBL" id="CP024988">
    <property type="protein sequence ID" value="AWT26755.1"/>
    <property type="molecule type" value="Genomic_DNA"/>
</dbReference>
<keyword evidence="3" id="KW-1185">Reference proteome</keyword>
<dbReference type="SUPFAM" id="SSF48371">
    <property type="entry name" value="ARM repeat"/>
    <property type="match status" value="1"/>
</dbReference>
<name>A0A2Z3YNC0_9CORY</name>
<dbReference type="RefSeq" id="WP_110481701.1">
    <property type="nucleotide sequence ID" value="NZ_CP024988.1"/>
</dbReference>
<proteinExistence type="predicted"/>
<reference evidence="3" key="1">
    <citation type="submission" date="2017-11" db="EMBL/GenBank/DDBJ databases">
        <title>Otitis media/interna in a cat caused by the recently described species Corynebacterium provencense.</title>
        <authorList>
            <person name="Kittl S."/>
            <person name="Brodard I."/>
            <person name="Rychener L."/>
            <person name="Jores J."/>
            <person name="Roosje P."/>
            <person name="Gobeli Brawand S."/>
        </authorList>
    </citation>
    <scope>NUCLEOTIDE SEQUENCE [LARGE SCALE GENOMIC DNA]</scope>
    <source>
        <strain evidence="3">17KM38</strain>
    </source>
</reference>
<dbReference type="InterPro" id="IPR016024">
    <property type="entry name" value="ARM-type_fold"/>
</dbReference>
<protein>
    <recommendedName>
        <fullName evidence="1">DUF4365 domain-containing protein</fullName>
    </recommendedName>
</protein>
<dbReference type="Pfam" id="PF14280">
    <property type="entry name" value="DUF4365"/>
    <property type="match status" value="1"/>
</dbReference>
<feature type="domain" description="DUF4365" evidence="1">
    <location>
        <begin position="15"/>
        <end position="151"/>
    </location>
</feature>
<dbReference type="Proteomes" id="UP000247696">
    <property type="component" value="Chromosome"/>
</dbReference>
<evidence type="ECO:0000259" key="1">
    <source>
        <dbReference type="Pfam" id="PF14280"/>
    </source>
</evidence>
<accession>A0A2Z3YNC0</accession>
<evidence type="ECO:0000313" key="2">
    <source>
        <dbReference type="EMBL" id="AWT26755.1"/>
    </source>
</evidence>
<dbReference type="InterPro" id="IPR025375">
    <property type="entry name" value="DUF4365"/>
</dbReference>
<dbReference type="OrthoDB" id="4951670at2"/>
<evidence type="ECO:0000313" key="3">
    <source>
        <dbReference type="Proteomes" id="UP000247696"/>
    </source>
</evidence>